<dbReference type="OrthoDB" id="762500at2"/>
<organism evidence="1 2">
    <name type="scientific">Pedobacter steynii</name>
    <dbReference type="NCBI Taxonomy" id="430522"/>
    <lineage>
        <taxon>Bacteria</taxon>
        <taxon>Pseudomonadati</taxon>
        <taxon>Bacteroidota</taxon>
        <taxon>Sphingobacteriia</taxon>
        <taxon>Sphingobacteriales</taxon>
        <taxon>Sphingobacteriaceae</taxon>
        <taxon>Pedobacter</taxon>
    </lineage>
</organism>
<accession>A0A1D7QKH3</accession>
<gene>
    <name evidence="1" type="ORF">BFS30_19540</name>
</gene>
<proteinExistence type="predicted"/>
<reference evidence="1 2" key="1">
    <citation type="submission" date="2016-08" db="EMBL/GenBank/DDBJ databases">
        <authorList>
            <person name="Seilhamer J.J."/>
        </authorList>
    </citation>
    <scope>NUCLEOTIDE SEQUENCE [LARGE SCALE GENOMIC DNA]</scope>
    <source>
        <strain evidence="1 2">DX4</strain>
    </source>
</reference>
<name>A0A1D7QKH3_9SPHI</name>
<dbReference type="Proteomes" id="UP000094313">
    <property type="component" value="Chromosome"/>
</dbReference>
<evidence type="ECO:0000313" key="2">
    <source>
        <dbReference type="Proteomes" id="UP000094313"/>
    </source>
</evidence>
<dbReference type="EMBL" id="CP017141">
    <property type="protein sequence ID" value="AOM79168.1"/>
    <property type="molecule type" value="Genomic_DNA"/>
</dbReference>
<dbReference type="AlphaFoldDB" id="A0A1D7QKH3"/>
<sequence length="207" mass="24214">MKYLSLLCFIILFSACKKDETYGPLNLKNGQEVELLVDHRYESVNDQLLIMPQNKSAELSLHGFADRKPGYTYRVKARFNIEKNPPQDASDRWFNFVRVISSEKYQGNESFDISLIKSYIPGGPFIAINKENEQYQYVQKGLQLTYANQEVKAQLEEIWRNVLEMRESWTKDKGQIYPKWKSIKATVIHDPANFGKAYLVQRIEFTK</sequence>
<evidence type="ECO:0008006" key="3">
    <source>
        <dbReference type="Google" id="ProtNLM"/>
    </source>
</evidence>
<dbReference type="RefSeq" id="WP_069380831.1">
    <property type="nucleotide sequence ID" value="NZ_CP017141.1"/>
</dbReference>
<dbReference type="PROSITE" id="PS51257">
    <property type="entry name" value="PROKAR_LIPOPROTEIN"/>
    <property type="match status" value="1"/>
</dbReference>
<protein>
    <recommendedName>
        <fullName evidence="3">DUF4377 domain-containing protein</fullName>
    </recommendedName>
</protein>
<dbReference type="KEGG" id="psty:BFS30_19540"/>
<keyword evidence="2" id="KW-1185">Reference proteome</keyword>
<evidence type="ECO:0000313" key="1">
    <source>
        <dbReference type="EMBL" id="AOM79168.1"/>
    </source>
</evidence>